<keyword evidence="3" id="KW-0732">Signal</keyword>
<dbReference type="InterPro" id="IPR038484">
    <property type="entry name" value="MucB/RseB_C_sf"/>
</dbReference>
<evidence type="ECO:0000259" key="5">
    <source>
        <dbReference type="Pfam" id="PF03888"/>
    </source>
</evidence>
<gene>
    <name evidence="7" type="ORF">RS130_10955</name>
</gene>
<dbReference type="EMBL" id="JAWDIO010000002">
    <property type="protein sequence ID" value="MDU0354383.1"/>
    <property type="molecule type" value="Genomic_DNA"/>
</dbReference>
<comment type="subcellular location">
    <subcellularLocation>
        <location evidence="1">Periplasm</location>
    </subcellularLocation>
</comment>
<evidence type="ECO:0000313" key="8">
    <source>
        <dbReference type="Proteomes" id="UP001247805"/>
    </source>
</evidence>
<evidence type="ECO:0000313" key="7">
    <source>
        <dbReference type="EMBL" id="MDU0354383.1"/>
    </source>
</evidence>
<accession>A0ABU3SWM4</accession>
<dbReference type="PANTHER" id="PTHR38782:SF1">
    <property type="entry name" value="SIGMA-E FACTOR REGULATORY PROTEIN RSEB"/>
    <property type="match status" value="1"/>
</dbReference>
<dbReference type="Pfam" id="PF03888">
    <property type="entry name" value="MucB_RseB"/>
    <property type="match status" value="1"/>
</dbReference>
<dbReference type="InterPro" id="IPR005588">
    <property type="entry name" value="MucB_RseB"/>
</dbReference>
<comment type="caution">
    <text evidence="7">The sequence shown here is derived from an EMBL/GenBank/DDBJ whole genome shotgun (WGS) entry which is preliminary data.</text>
</comment>
<feature type="domain" description="MucB/RseB N-terminal" evidence="5">
    <location>
        <begin position="1"/>
        <end position="138"/>
    </location>
</feature>
<evidence type="ECO:0000259" key="6">
    <source>
        <dbReference type="Pfam" id="PF17188"/>
    </source>
</evidence>
<keyword evidence="8" id="KW-1185">Reference proteome</keyword>
<comment type="similarity">
    <text evidence="2">Belongs to the RseB family.</text>
</comment>
<keyword evidence="4" id="KW-0574">Periplasm</keyword>
<dbReference type="CDD" id="cd16327">
    <property type="entry name" value="RseB"/>
    <property type="match status" value="1"/>
</dbReference>
<evidence type="ECO:0000256" key="3">
    <source>
        <dbReference type="ARBA" id="ARBA00022729"/>
    </source>
</evidence>
<dbReference type="RefSeq" id="WP_316025987.1">
    <property type="nucleotide sequence ID" value="NZ_JAWDIO010000002.1"/>
</dbReference>
<dbReference type="Pfam" id="PF17188">
    <property type="entry name" value="MucB_RseB_C"/>
    <property type="match status" value="1"/>
</dbReference>
<sequence length="248" mass="27707">MEQLNLLNGPGKEIVRIGNRVSYFEPNMPPYSLISSAINGPFPSEFFQNPEKLFAGYDFVMVGRSRVSGRAAQQIRIISKDQTRYGLNVWLDQETGLLLKLNMFNLNNQLLEQIQVTGFEVTEQADPFFAKIETSMLPAVVSIDHNSLSRSPWVINYIPLGMTIVKRELRRLSITGQLVEYLLLSDGLVDVSVYLEERGNDNPIDNLVGKSHSDTFFTLNKGPLNITVIGKLPASTATSIATSIQRVN</sequence>
<dbReference type="InterPro" id="IPR033434">
    <property type="entry name" value="MucB/RseB_N"/>
</dbReference>
<reference evidence="7 8" key="1">
    <citation type="submission" date="2023-10" db="EMBL/GenBank/DDBJ databases">
        <title>Glaciecola aquimarina strain GGW-M5 nov., isolated from a coastal seawater.</title>
        <authorList>
            <person name="Bayburt H."/>
            <person name="Kim J.M."/>
            <person name="Choi B.J."/>
            <person name="Jeon C.O."/>
        </authorList>
    </citation>
    <scope>NUCLEOTIDE SEQUENCE [LARGE SCALE GENOMIC DNA]</scope>
    <source>
        <strain evidence="7 8">KCTC 32108</strain>
    </source>
</reference>
<proteinExistence type="inferred from homology"/>
<dbReference type="InterPro" id="IPR033436">
    <property type="entry name" value="MucB/RseB_C"/>
</dbReference>
<dbReference type="Gene3D" id="2.50.20.10">
    <property type="entry name" value="Lipoprotein localisation LolA/LolB/LppX"/>
    <property type="match status" value="1"/>
</dbReference>
<evidence type="ECO:0000256" key="4">
    <source>
        <dbReference type="ARBA" id="ARBA00022764"/>
    </source>
</evidence>
<evidence type="ECO:0000256" key="2">
    <source>
        <dbReference type="ARBA" id="ARBA00008150"/>
    </source>
</evidence>
<feature type="domain" description="MucB/RseB C-terminal" evidence="6">
    <location>
        <begin position="150"/>
        <end position="245"/>
    </location>
</feature>
<name>A0ABU3SWM4_9ALTE</name>
<dbReference type="PANTHER" id="PTHR38782">
    <property type="match status" value="1"/>
</dbReference>
<evidence type="ECO:0000256" key="1">
    <source>
        <dbReference type="ARBA" id="ARBA00004418"/>
    </source>
</evidence>
<protein>
    <submittedName>
        <fullName evidence="7">MucB/RseB C-terminal domain-containing protein</fullName>
    </submittedName>
</protein>
<dbReference type="Gene3D" id="3.30.200.100">
    <property type="entry name" value="MucB/RseB, C-terminal domain"/>
    <property type="match status" value="1"/>
</dbReference>
<organism evidence="7 8">
    <name type="scientific">Paraglaciecola aquimarina</name>
    <dbReference type="NCBI Taxonomy" id="1235557"/>
    <lineage>
        <taxon>Bacteria</taxon>
        <taxon>Pseudomonadati</taxon>
        <taxon>Pseudomonadota</taxon>
        <taxon>Gammaproteobacteria</taxon>
        <taxon>Alteromonadales</taxon>
        <taxon>Alteromonadaceae</taxon>
        <taxon>Paraglaciecola</taxon>
    </lineage>
</organism>
<dbReference type="Proteomes" id="UP001247805">
    <property type="component" value="Unassembled WGS sequence"/>
</dbReference>